<dbReference type="Proteomes" id="UP000616201">
    <property type="component" value="Unassembled WGS sequence"/>
</dbReference>
<evidence type="ECO:0000313" key="16">
    <source>
        <dbReference type="Proteomes" id="UP000616201"/>
    </source>
</evidence>
<dbReference type="Pfam" id="PF07715">
    <property type="entry name" value="Plug"/>
    <property type="match status" value="1"/>
</dbReference>
<evidence type="ECO:0000256" key="5">
    <source>
        <dbReference type="ARBA" id="ARBA00022729"/>
    </source>
</evidence>
<evidence type="ECO:0000256" key="8">
    <source>
        <dbReference type="ARBA" id="ARBA00023170"/>
    </source>
</evidence>
<dbReference type="InterPro" id="IPR036942">
    <property type="entry name" value="Beta-barrel_TonB_sf"/>
</dbReference>
<feature type="domain" description="TonB-dependent receptor plug" evidence="14">
    <location>
        <begin position="43"/>
        <end position="149"/>
    </location>
</feature>
<proteinExistence type="inferred from homology"/>
<evidence type="ECO:0000256" key="7">
    <source>
        <dbReference type="ARBA" id="ARBA00023136"/>
    </source>
</evidence>
<evidence type="ECO:0000313" key="15">
    <source>
        <dbReference type="EMBL" id="MBE8714494.1"/>
    </source>
</evidence>
<keyword evidence="4 10" id="KW-0812">Transmembrane</keyword>
<keyword evidence="2 10" id="KW-0813">Transport</keyword>
<name>A0A928YR06_9SPHI</name>
<accession>A0A928YR06</accession>
<dbReference type="InterPro" id="IPR012910">
    <property type="entry name" value="Plug_dom"/>
</dbReference>
<organism evidence="15 16">
    <name type="scientific">Sphingobacterium hungaricum</name>
    <dbReference type="NCBI Taxonomy" id="2082723"/>
    <lineage>
        <taxon>Bacteria</taxon>
        <taxon>Pseudomonadati</taxon>
        <taxon>Bacteroidota</taxon>
        <taxon>Sphingobacteriia</taxon>
        <taxon>Sphingobacteriales</taxon>
        <taxon>Sphingobacteriaceae</taxon>
        <taxon>Sphingobacterium</taxon>
    </lineage>
</organism>
<dbReference type="InterPro" id="IPR037066">
    <property type="entry name" value="Plug_dom_sf"/>
</dbReference>
<keyword evidence="6 11" id="KW-0798">TonB box</keyword>
<keyword evidence="5 12" id="KW-0732">Signal</keyword>
<dbReference type="GO" id="GO:0015344">
    <property type="term" value="F:siderophore uptake transmembrane transporter activity"/>
    <property type="evidence" value="ECO:0007669"/>
    <property type="project" value="TreeGrafter"/>
</dbReference>
<evidence type="ECO:0000256" key="1">
    <source>
        <dbReference type="ARBA" id="ARBA00004571"/>
    </source>
</evidence>
<dbReference type="Gene3D" id="2.170.130.10">
    <property type="entry name" value="TonB-dependent receptor, plug domain"/>
    <property type="match status" value="1"/>
</dbReference>
<dbReference type="PANTHER" id="PTHR30069">
    <property type="entry name" value="TONB-DEPENDENT OUTER MEMBRANE RECEPTOR"/>
    <property type="match status" value="1"/>
</dbReference>
<evidence type="ECO:0000256" key="10">
    <source>
        <dbReference type="PROSITE-ProRule" id="PRU01360"/>
    </source>
</evidence>
<evidence type="ECO:0000256" key="9">
    <source>
        <dbReference type="ARBA" id="ARBA00023237"/>
    </source>
</evidence>
<dbReference type="PROSITE" id="PS52016">
    <property type="entry name" value="TONB_DEPENDENT_REC_3"/>
    <property type="match status" value="1"/>
</dbReference>
<dbReference type="EMBL" id="PRDK01000006">
    <property type="protein sequence ID" value="MBE8714494.1"/>
    <property type="molecule type" value="Genomic_DNA"/>
</dbReference>
<reference evidence="15" key="1">
    <citation type="submission" date="2018-02" db="EMBL/GenBank/DDBJ databases">
        <authorList>
            <person name="Vasarhelyi B.M."/>
            <person name="Deshmukh S."/>
            <person name="Balint B."/>
            <person name="Kukolya J."/>
        </authorList>
    </citation>
    <scope>NUCLEOTIDE SEQUENCE</scope>
    <source>
        <strain evidence="15">KB22</strain>
    </source>
</reference>
<evidence type="ECO:0000259" key="14">
    <source>
        <dbReference type="Pfam" id="PF07715"/>
    </source>
</evidence>
<keyword evidence="3 10" id="KW-1134">Transmembrane beta strand</keyword>
<evidence type="ECO:0000256" key="2">
    <source>
        <dbReference type="ARBA" id="ARBA00022448"/>
    </source>
</evidence>
<dbReference type="GO" id="GO:0009279">
    <property type="term" value="C:cell outer membrane"/>
    <property type="evidence" value="ECO:0007669"/>
    <property type="project" value="UniProtKB-SubCell"/>
</dbReference>
<evidence type="ECO:0000256" key="12">
    <source>
        <dbReference type="SAM" id="SignalP"/>
    </source>
</evidence>
<feature type="chain" id="PRO_5037671495" evidence="12">
    <location>
        <begin position="19"/>
        <end position="621"/>
    </location>
</feature>
<comment type="subcellular location">
    <subcellularLocation>
        <location evidence="1 10">Cell outer membrane</location>
        <topology evidence="1 10">Multi-pass membrane protein</topology>
    </subcellularLocation>
</comment>
<feature type="signal peptide" evidence="12">
    <location>
        <begin position="1"/>
        <end position="18"/>
    </location>
</feature>
<dbReference type="Pfam" id="PF00593">
    <property type="entry name" value="TonB_dep_Rec_b-barrel"/>
    <property type="match status" value="1"/>
</dbReference>
<evidence type="ECO:0000256" key="11">
    <source>
        <dbReference type="RuleBase" id="RU003357"/>
    </source>
</evidence>
<gene>
    <name evidence="15" type="ORF">C4F49_12455</name>
</gene>
<dbReference type="PANTHER" id="PTHR30069:SF29">
    <property type="entry name" value="HEMOGLOBIN AND HEMOGLOBIN-HAPTOGLOBIN-BINDING PROTEIN 1-RELATED"/>
    <property type="match status" value="1"/>
</dbReference>
<evidence type="ECO:0000256" key="3">
    <source>
        <dbReference type="ARBA" id="ARBA00022452"/>
    </source>
</evidence>
<dbReference type="RefSeq" id="WP_196936247.1">
    <property type="nucleotide sequence ID" value="NZ_MU158698.1"/>
</dbReference>
<dbReference type="InterPro" id="IPR039426">
    <property type="entry name" value="TonB-dep_rcpt-like"/>
</dbReference>
<keyword evidence="9 10" id="KW-0998">Cell outer membrane</keyword>
<protein>
    <submittedName>
        <fullName evidence="15">TonB-dependent receptor</fullName>
    </submittedName>
</protein>
<evidence type="ECO:0000256" key="6">
    <source>
        <dbReference type="ARBA" id="ARBA00023077"/>
    </source>
</evidence>
<keyword evidence="8 15" id="KW-0675">Receptor</keyword>
<sequence>MKKFFLVVLSAAPFFVFAQTAVSDTSAIDEILIKENRLQIPFKKTTRNIEILSKEEIAKLPARSINEVLSFLNGVDVRQRGPFGTQADVSVDGGSFDQTLILLNGVKISDPQTGHHSMNIPIPLDAIERIEVLRGPAARIYGINALTGAINIITKDVDSNSIIAHAYAGTSFKDVEPEEGRSGIYFGNGYQLGGTLKKENQTHQLYASHEFSNGQRYNSASKNTKLYYEGNVDLNELNKISSSVGYIYNDFGANGYYAAPNDKEAQEIVETLLATISSTHQLSPNFYLSPRISNRYNEDDYRYIRTNLDLYRSLHYNNVFSMELNSRYETGFGDFGLGIESRFENIASNNMGAHDRKNYGAYTEFRTDKFQNLLLNVGAYINYNTQYGWQVFPGIDLGYMLSDDWKLMANVGSSQRIPTFTDLYIQQSSIGNPDLVSENAWQAESAISYSKNNFQVQAGYFYRDISDFIDWINTVGTTYQSMNVGNNKIHGINTSFKYKFSTNDYTHYSINLGYNYLKPSVVERTGDFISRYVAENLKHQAILNLSFQYKNLLLSTANRYNERASSTEYFLSDFRAGYTFSNFHVYADVQNIFDVTYIESGAVPMPGIWTNIGVKYNLRGL</sequence>
<keyword evidence="16" id="KW-1185">Reference proteome</keyword>
<dbReference type="Gene3D" id="2.40.170.20">
    <property type="entry name" value="TonB-dependent receptor, beta-barrel domain"/>
    <property type="match status" value="1"/>
</dbReference>
<comment type="similarity">
    <text evidence="10 11">Belongs to the TonB-dependent receptor family.</text>
</comment>
<dbReference type="AlphaFoldDB" id="A0A928YR06"/>
<keyword evidence="7 10" id="KW-0472">Membrane</keyword>
<comment type="caution">
    <text evidence="15">The sequence shown here is derived from an EMBL/GenBank/DDBJ whole genome shotgun (WGS) entry which is preliminary data.</text>
</comment>
<feature type="domain" description="TonB-dependent receptor-like beta-barrel" evidence="13">
    <location>
        <begin position="188"/>
        <end position="592"/>
    </location>
</feature>
<dbReference type="SUPFAM" id="SSF56935">
    <property type="entry name" value="Porins"/>
    <property type="match status" value="1"/>
</dbReference>
<dbReference type="GO" id="GO:0044718">
    <property type="term" value="P:siderophore transmembrane transport"/>
    <property type="evidence" value="ECO:0007669"/>
    <property type="project" value="TreeGrafter"/>
</dbReference>
<evidence type="ECO:0000256" key="4">
    <source>
        <dbReference type="ARBA" id="ARBA00022692"/>
    </source>
</evidence>
<dbReference type="InterPro" id="IPR000531">
    <property type="entry name" value="Beta-barrel_TonB"/>
</dbReference>
<evidence type="ECO:0000259" key="13">
    <source>
        <dbReference type="Pfam" id="PF00593"/>
    </source>
</evidence>